<comment type="similarity">
    <text evidence="1">Belongs to the short-chain dehydrogenases/reductases (SDR) family.</text>
</comment>
<name>A0AA97LBX5_EUBMA</name>
<keyword evidence="2" id="KW-0560">Oxidoreductase</keyword>
<dbReference type="Gene3D" id="3.40.50.720">
    <property type="entry name" value="NAD(P)-binding Rossmann-like Domain"/>
    <property type="match status" value="2"/>
</dbReference>
<accession>A0AA97LBX5</accession>
<evidence type="ECO:0000313" key="5">
    <source>
        <dbReference type="RefSeq" id="XP_054850068.1"/>
    </source>
</evidence>
<evidence type="ECO:0000256" key="2">
    <source>
        <dbReference type="ARBA" id="ARBA00023002"/>
    </source>
</evidence>
<proteinExistence type="inferred from homology"/>
<dbReference type="SUPFAM" id="SSF51735">
    <property type="entry name" value="NAD(P)-binding Rossmann-fold domains"/>
    <property type="match status" value="2"/>
</dbReference>
<dbReference type="PANTHER" id="PTHR24321:SF8">
    <property type="entry name" value="ESTRADIOL 17-BETA-DEHYDROGENASE 8-RELATED"/>
    <property type="match status" value="1"/>
</dbReference>
<dbReference type="FunFam" id="3.40.50.720:FF:000084">
    <property type="entry name" value="Short-chain dehydrogenase reductase"/>
    <property type="match status" value="2"/>
</dbReference>
<evidence type="ECO:0000313" key="4">
    <source>
        <dbReference type="Proteomes" id="UP001190640"/>
    </source>
</evidence>
<dbReference type="GeneID" id="129339513"/>
<keyword evidence="4" id="KW-1185">Reference proteome</keyword>
<dbReference type="RefSeq" id="XP_054850068.1">
    <property type="nucleotide sequence ID" value="XM_054994093.1"/>
</dbReference>
<dbReference type="AlphaFoldDB" id="A0AA97LBX5"/>
<dbReference type="KEGG" id="emc:129339513"/>
<evidence type="ECO:0000256" key="1">
    <source>
        <dbReference type="ARBA" id="ARBA00006484"/>
    </source>
</evidence>
<dbReference type="InterPro" id="IPR020904">
    <property type="entry name" value="Sc_DH/Rdtase_CS"/>
</dbReference>
<evidence type="ECO:0000256" key="3">
    <source>
        <dbReference type="SAM" id="MobiDB-lite"/>
    </source>
</evidence>
<dbReference type="Proteomes" id="UP001190640">
    <property type="component" value="Chromosome 12"/>
</dbReference>
<dbReference type="InterPro" id="IPR036291">
    <property type="entry name" value="NAD(P)-bd_dom_sf"/>
</dbReference>
<dbReference type="Pfam" id="PF00106">
    <property type="entry name" value="adh_short"/>
    <property type="match status" value="1"/>
</dbReference>
<organism evidence="4 5">
    <name type="scientific">Eublepharis macularius</name>
    <name type="common">Leopard gecko</name>
    <name type="synonym">Cyrtodactylus macularius</name>
    <dbReference type="NCBI Taxonomy" id="481883"/>
    <lineage>
        <taxon>Eukaryota</taxon>
        <taxon>Metazoa</taxon>
        <taxon>Chordata</taxon>
        <taxon>Craniata</taxon>
        <taxon>Vertebrata</taxon>
        <taxon>Euteleostomi</taxon>
        <taxon>Lepidosauria</taxon>
        <taxon>Squamata</taxon>
        <taxon>Bifurcata</taxon>
        <taxon>Gekkota</taxon>
        <taxon>Eublepharidae</taxon>
        <taxon>Eublepharinae</taxon>
        <taxon>Eublepharis</taxon>
    </lineage>
</organism>
<sequence>MTTYLRYPAKVAIVTGGTRGIGLAIVREFVRQGAKVVFCSRACGAERGQAIQRELQDSGCPGEAFYQVCDVRNESDIQRLILVTIECYGCLDCLVNNAGDFETETIDDVTAQDFCNIMELNVVSCLLTSKYSLPYLRKTRGNIINVSSLYGVIGGKNLLSYNASKGAVIALTKALAIDESKYGVRVNSITPSNIWTSLWERYANQSPDPEAKIQEGQAYQLMGRFGTPEEVALGVLYLAADGTFCTGFNLLVTGGAEVGFGMKSEVDPQPGPWASRSSQDSSRKFLLVAIERYGCLDCLVNNAGDEKLRQMASMATCLRYPGKVVIVTGGTRGIGLAIVTEFVRQGAKVVFCSRASGAERGQEIQRRLQDSGCPGEAFYQVCDVRNEADIQRLILVTIERYGCLDCLVNNVGTVDSTPIENVTAEDFRNLMETNVVSCLLTSKYALPYLRETRGNIINIGSLAGVIGAKNCLAYAPSKGAVIAMTKALAIDESKCGVRVNCVSPGNIWSPLWEKYVSLTPDPQAVIQAAQKQQLMGRYGTPKEVALGVLYLAAEGTFCTGFDLVISGGAEVGFGTKSEVDPQPGPSVKGISKDSSRKK</sequence>
<dbReference type="GO" id="GO:0016491">
    <property type="term" value="F:oxidoreductase activity"/>
    <property type="evidence" value="ECO:0007669"/>
    <property type="project" value="UniProtKB-KW"/>
</dbReference>
<feature type="region of interest" description="Disordered" evidence="3">
    <location>
        <begin position="575"/>
        <end position="598"/>
    </location>
</feature>
<dbReference type="PRINTS" id="PR00081">
    <property type="entry name" value="GDHRDH"/>
</dbReference>
<gene>
    <name evidence="5" type="primary">LOC129339513</name>
</gene>
<reference evidence="5" key="1">
    <citation type="submission" date="2025-08" db="UniProtKB">
        <authorList>
            <consortium name="RefSeq"/>
        </authorList>
    </citation>
    <scope>IDENTIFICATION</scope>
    <source>
        <tissue evidence="5">Blood</tissue>
    </source>
</reference>
<dbReference type="PRINTS" id="PR00080">
    <property type="entry name" value="SDRFAMILY"/>
</dbReference>
<dbReference type="InterPro" id="IPR002347">
    <property type="entry name" value="SDR_fam"/>
</dbReference>
<dbReference type="PROSITE" id="PS00061">
    <property type="entry name" value="ADH_SHORT"/>
    <property type="match status" value="1"/>
</dbReference>
<protein>
    <submittedName>
        <fullName evidence="5">Uncharacterized protein LOC129339513</fullName>
    </submittedName>
</protein>
<dbReference type="PANTHER" id="PTHR24321">
    <property type="entry name" value="DEHYDROGENASES, SHORT CHAIN"/>
    <property type="match status" value="1"/>
</dbReference>
<dbReference type="Pfam" id="PF13561">
    <property type="entry name" value="adh_short_C2"/>
    <property type="match status" value="1"/>
</dbReference>